<feature type="compositionally biased region" description="Acidic residues" evidence="4">
    <location>
        <begin position="311"/>
        <end position="320"/>
    </location>
</feature>
<dbReference type="InterPro" id="IPR026064">
    <property type="entry name" value="TdIF1"/>
</dbReference>
<comment type="subcellular location">
    <subcellularLocation>
        <location evidence="1">Nucleus</location>
    </subcellularLocation>
</comment>
<feature type="compositionally biased region" description="Basic and acidic residues" evidence="4">
    <location>
        <begin position="1"/>
        <end position="45"/>
    </location>
</feature>
<feature type="compositionally biased region" description="Low complexity" evidence="4">
    <location>
        <begin position="601"/>
        <end position="620"/>
    </location>
</feature>
<dbReference type="InterPro" id="IPR049121">
    <property type="entry name" value="TdIF1_C"/>
</dbReference>
<feature type="domain" description="TdIF1 C-terminal" evidence="6">
    <location>
        <begin position="652"/>
        <end position="751"/>
    </location>
</feature>
<evidence type="ECO:0000313" key="9">
    <source>
        <dbReference type="Proteomes" id="UP000001292"/>
    </source>
</evidence>
<dbReference type="Gene3D" id="3.30.470.30">
    <property type="entry name" value="DNA ligase/mRNA capping enzyme"/>
    <property type="match status" value="1"/>
</dbReference>
<reference evidence="8 9" key="1">
    <citation type="journal article" date="2007" name="Nature">
        <title>Evolution of genes and genomes on the Drosophila phylogeny.</title>
        <authorList>
            <consortium name="Drosophila 12 Genomes Consortium"/>
            <person name="Clark A.G."/>
            <person name="Eisen M.B."/>
            <person name="Smith D.R."/>
            <person name="Bergman C.M."/>
            <person name="Oliver B."/>
            <person name="Markow T.A."/>
            <person name="Kaufman T.C."/>
            <person name="Kellis M."/>
            <person name="Gelbart W."/>
            <person name="Iyer V.N."/>
            <person name="Pollard D.A."/>
            <person name="Sackton T.B."/>
            <person name="Larracuente A.M."/>
            <person name="Singh N.D."/>
            <person name="Abad J.P."/>
            <person name="Abt D.N."/>
            <person name="Adryan B."/>
            <person name="Aguade M."/>
            <person name="Akashi H."/>
            <person name="Anderson W.W."/>
            <person name="Aquadro C.F."/>
            <person name="Ardell D.H."/>
            <person name="Arguello R."/>
            <person name="Artieri C.G."/>
            <person name="Barbash D.A."/>
            <person name="Barker D."/>
            <person name="Barsanti P."/>
            <person name="Batterham P."/>
            <person name="Batzoglou S."/>
            <person name="Begun D."/>
            <person name="Bhutkar A."/>
            <person name="Blanco E."/>
            <person name="Bosak S.A."/>
            <person name="Bradley R.K."/>
            <person name="Brand A.D."/>
            <person name="Brent M.R."/>
            <person name="Brooks A.N."/>
            <person name="Brown R.H."/>
            <person name="Butlin R.K."/>
            <person name="Caggese C."/>
            <person name="Calvi B.R."/>
            <person name="Bernardo de Carvalho A."/>
            <person name="Caspi A."/>
            <person name="Castrezana S."/>
            <person name="Celniker S.E."/>
            <person name="Chang J.L."/>
            <person name="Chapple C."/>
            <person name="Chatterji S."/>
            <person name="Chinwalla A."/>
            <person name="Civetta A."/>
            <person name="Clifton S.W."/>
            <person name="Comeron J.M."/>
            <person name="Costello J.C."/>
            <person name="Coyne J.A."/>
            <person name="Daub J."/>
            <person name="David R.G."/>
            <person name="Delcher A.L."/>
            <person name="Delehaunty K."/>
            <person name="Do C.B."/>
            <person name="Ebling H."/>
            <person name="Edwards K."/>
            <person name="Eickbush T."/>
            <person name="Evans J.D."/>
            <person name="Filipski A."/>
            <person name="Findeiss S."/>
            <person name="Freyhult E."/>
            <person name="Fulton L."/>
            <person name="Fulton R."/>
            <person name="Garcia A.C."/>
            <person name="Gardiner A."/>
            <person name="Garfield D.A."/>
            <person name="Garvin B.E."/>
            <person name="Gibson G."/>
            <person name="Gilbert D."/>
            <person name="Gnerre S."/>
            <person name="Godfrey J."/>
            <person name="Good R."/>
            <person name="Gotea V."/>
            <person name="Gravely B."/>
            <person name="Greenberg A.J."/>
            <person name="Griffiths-Jones S."/>
            <person name="Gross S."/>
            <person name="Guigo R."/>
            <person name="Gustafson E.A."/>
            <person name="Haerty W."/>
            <person name="Hahn M.W."/>
            <person name="Halligan D.L."/>
            <person name="Halpern A.L."/>
            <person name="Halter G.M."/>
            <person name="Han M.V."/>
            <person name="Heger A."/>
            <person name="Hillier L."/>
            <person name="Hinrichs A.S."/>
            <person name="Holmes I."/>
            <person name="Hoskins R.A."/>
            <person name="Hubisz M.J."/>
            <person name="Hultmark D."/>
            <person name="Huntley M.A."/>
            <person name="Jaffe D.B."/>
            <person name="Jagadeeshan S."/>
            <person name="Jeck W.R."/>
            <person name="Johnson J."/>
            <person name="Jones C.D."/>
            <person name="Jordan W.C."/>
            <person name="Karpen G.H."/>
            <person name="Kataoka E."/>
            <person name="Keightley P.D."/>
            <person name="Kheradpour P."/>
            <person name="Kirkness E.F."/>
            <person name="Koerich L.B."/>
            <person name="Kristiansen K."/>
            <person name="Kudrna D."/>
            <person name="Kulathinal R.J."/>
            <person name="Kumar S."/>
            <person name="Kwok R."/>
            <person name="Lander E."/>
            <person name="Langley C.H."/>
            <person name="Lapoint R."/>
            <person name="Lazzaro B.P."/>
            <person name="Lee S.J."/>
            <person name="Levesque L."/>
            <person name="Li R."/>
            <person name="Lin C.F."/>
            <person name="Lin M.F."/>
            <person name="Lindblad-Toh K."/>
            <person name="Llopart A."/>
            <person name="Long M."/>
            <person name="Low L."/>
            <person name="Lozovsky E."/>
            <person name="Lu J."/>
            <person name="Luo M."/>
            <person name="Machado C.A."/>
            <person name="Makalowski W."/>
            <person name="Marzo M."/>
            <person name="Matsuda M."/>
            <person name="Matzkin L."/>
            <person name="McAllister B."/>
            <person name="McBride C.S."/>
            <person name="McKernan B."/>
            <person name="McKernan K."/>
            <person name="Mendez-Lago M."/>
            <person name="Minx P."/>
            <person name="Mollenhauer M.U."/>
            <person name="Montooth K."/>
            <person name="Mount S.M."/>
            <person name="Mu X."/>
            <person name="Myers E."/>
            <person name="Negre B."/>
            <person name="Newfeld S."/>
            <person name="Nielsen R."/>
            <person name="Noor M.A."/>
            <person name="O'Grady P."/>
            <person name="Pachter L."/>
            <person name="Papaceit M."/>
            <person name="Parisi M.J."/>
            <person name="Parisi M."/>
            <person name="Parts L."/>
            <person name="Pedersen J.S."/>
            <person name="Pesole G."/>
            <person name="Phillippy A.M."/>
            <person name="Ponting C.P."/>
            <person name="Pop M."/>
            <person name="Porcelli D."/>
            <person name="Powell J.R."/>
            <person name="Prohaska S."/>
            <person name="Pruitt K."/>
            <person name="Puig M."/>
            <person name="Quesneville H."/>
            <person name="Ram K.R."/>
            <person name="Rand D."/>
            <person name="Rasmussen M.D."/>
            <person name="Reed L.K."/>
            <person name="Reenan R."/>
            <person name="Reily A."/>
            <person name="Remington K.A."/>
            <person name="Rieger T.T."/>
            <person name="Ritchie M.G."/>
            <person name="Robin C."/>
            <person name="Rogers Y.H."/>
            <person name="Rohde C."/>
            <person name="Rozas J."/>
            <person name="Rubenfield M.J."/>
            <person name="Ruiz A."/>
            <person name="Russo S."/>
            <person name="Salzberg S.L."/>
            <person name="Sanchez-Gracia A."/>
            <person name="Saranga D.J."/>
            <person name="Sato H."/>
            <person name="Schaeffer S.W."/>
            <person name="Schatz M.C."/>
            <person name="Schlenke T."/>
            <person name="Schwartz R."/>
            <person name="Segarra C."/>
            <person name="Singh R.S."/>
            <person name="Sirot L."/>
            <person name="Sirota M."/>
            <person name="Sisneros N.B."/>
            <person name="Smith C.D."/>
            <person name="Smith T.F."/>
            <person name="Spieth J."/>
            <person name="Stage D.E."/>
            <person name="Stark A."/>
            <person name="Stephan W."/>
            <person name="Strausberg R.L."/>
            <person name="Strempel S."/>
            <person name="Sturgill D."/>
            <person name="Sutton G."/>
            <person name="Sutton G.G."/>
            <person name="Tao W."/>
            <person name="Teichmann S."/>
            <person name="Tobari Y.N."/>
            <person name="Tomimura Y."/>
            <person name="Tsolas J.M."/>
            <person name="Valente V.L."/>
            <person name="Venter E."/>
            <person name="Venter J.C."/>
            <person name="Vicario S."/>
            <person name="Vieira F.G."/>
            <person name="Vilella A.J."/>
            <person name="Villasante A."/>
            <person name="Walenz B."/>
            <person name="Wang J."/>
            <person name="Wasserman M."/>
            <person name="Watts T."/>
            <person name="Wilson D."/>
            <person name="Wilson R.K."/>
            <person name="Wing R.A."/>
            <person name="Wolfner M.F."/>
            <person name="Wong A."/>
            <person name="Wong G.K."/>
            <person name="Wu C.I."/>
            <person name="Wu G."/>
            <person name="Yamamoto D."/>
            <person name="Yang H.P."/>
            <person name="Yang S.P."/>
            <person name="Yorke J.A."/>
            <person name="Yoshida K."/>
            <person name="Zdobnov E."/>
            <person name="Zhang P."/>
            <person name="Zhang Y."/>
            <person name="Zimin A.V."/>
            <person name="Baldwin J."/>
            <person name="Abdouelleil A."/>
            <person name="Abdulkadir J."/>
            <person name="Abebe A."/>
            <person name="Abera B."/>
            <person name="Abreu J."/>
            <person name="Acer S.C."/>
            <person name="Aftuck L."/>
            <person name="Alexander A."/>
            <person name="An P."/>
            <person name="Anderson E."/>
            <person name="Anderson S."/>
            <person name="Arachi H."/>
            <person name="Azer M."/>
            <person name="Bachantsang P."/>
            <person name="Barry A."/>
            <person name="Bayul T."/>
            <person name="Berlin A."/>
            <person name="Bessette D."/>
            <person name="Bloom T."/>
            <person name="Blye J."/>
            <person name="Boguslavskiy L."/>
            <person name="Bonnet C."/>
            <person name="Boukhgalter B."/>
            <person name="Bourzgui I."/>
            <person name="Brown A."/>
            <person name="Cahill P."/>
            <person name="Channer S."/>
            <person name="Cheshatsang Y."/>
            <person name="Chuda L."/>
            <person name="Citroen M."/>
            <person name="Collymore A."/>
            <person name="Cooke P."/>
            <person name="Costello M."/>
            <person name="D'Aco K."/>
            <person name="Daza R."/>
            <person name="De Haan G."/>
            <person name="DeGray S."/>
            <person name="DeMaso C."/>
            <person name="Dhargay N."/>
            <person name="Dooley K."/>
            <person name="Dooley E."/>
            <person name="Doricent M."/>
            <person name="Dorje P."/>
            <person name="Dorjee K."/>
            <person name="Dupes A."/>
            <person name="Elong R."/>
            <person name="Falk J."/>
            <person name="Farina A."/>
            <person name="Faro S."/>
            <person name="Ferguson D."/>
            <person name="Fisher S."/>
            <person name="Foley C.D."/>
            <person name="Franke A."/>
            <person name="Friedrich D."/>
            <person name="Gadbois L."/>
            <person name="Gearin G."/>
            <person name="Gearin C.R."/>
            <person name="Giannoukos G."/>
            <person name="Goode T."/>
            <person name="Graham J."/>
            <person name="Grandbois E."/>
            <person name="Grewal S."/>
            <person name="Gyaltsen K."/>
            <person name="Hafez N."/>
            <person name="Hagos B."/>
            <person name="Hall J."/>
            <person name="Henson C."/>
            <person name="Hollinger A."/>
            <person name="Honan T."/>
            <person name="Huard M.D."/>
            <person name="Hughes L."/>
            <person name="Hurhula B."/>
            <person name="Husby M.E."/>
            <person name="Kamat A."/>
            <person name="Kanga B."/>
            <person name="Kashin S."/>
            <person name="Khazanovich D."/>
            <person name="Kisner P."/>
            <person name="Lance K."/>
            <person name="Lara M."/>
            <person name="Lee W."/>
            <person name="Lennon N."/>
            <person name="Letendre F."/>
            <person name="LeVine R."/>
            <person name="Lipovsky A."/>
            <person name="Liu X."/>
            <person name="Liu J."/>
            <person name="Liu S."/>
            <person name="Lokyitsang T."/>
            <person name="Lokyitsang Y."/>
            <person name="Lubonja R."/>
            <person name="Lui A."/>
            <person name="MacDonald P."/>
            <person name="Magnisalis V."/>
            <person name="Maru K."/>
            <person name="Matthews C."/>
            <person name="McCusker W."/>
            <person name="McDonough S."/>
            <person name="Mehta T."/>
            <person name="Meldrim J."/>
            <person name="Meneus L."/>
            <person name="Mihai O."/>
            <person name="Mihalev A."/>
            <person name="Mihova T."/>
            <person name="Mittelman R."/>
            <person name="Mlenga V."/>
            <person name="Montmayeur A."/>
            <person name="Mulrain L."/>
            <person name="Navidi A."/>
            <person name="Naylor J."/>
            <person name="Negash T."/>
            <person name="Nguyen T."/>
            <person name="Nguyen N."/>
            <person name="Nicol R."/>
            <person name="Norbu C."/>
            <person name="Norbu N."/>
            <person name="Novod N."/>
            <person name="O'Neill B."/>
            <person name="Osman S."/>
            <person name="Markiewicz E."/>
            <person name="Oyono O.L."/>
            <person name="Patti C."/>
            <person name="Phunkhang P."/>
            <person name="Pierre F."/>
            <person name="Priest M."/>
            <person name="Raghuraman S."/>
            <person name="Rege F."/>
            <person name="Reyes R."/>
            <person name="Rise C."/>
            <person name="Rogov P."/>
            <person name="Ross K."/>
            <person name="Ryan E."/>
            <person name="Settipalli S."/>
            <person name="Shea T."/>
            <person name="Sherpa N."/>
            <person name="Shi L."/>
            <person name="Shih D."/>
            <person name="Sparrow T."/>
            <person name="Spaulding J."/>
            <person name="Stalker J."/>
            <person name="Stange-Thomann N."/>
            <person name="Stavropoulos S."/>
            <person name="Stone C."/>
            <person name="Strader C."/>
            <person name="Tesfaye S."/>
            <person name="Thomson T."/>
            <person name="Thoulutsang Y."/>
            <person name="Thoulutsang D."/>
            <person name="Topham K."/>
            <person name="Topping I."/>
            <person name="Tsamla T."/>
            <person name="Vassiliev H."/>
            <person name="Vo A."/>
            <person name="Wangchuk T."/>
            <person name="Wangdi T."/>
            <person name="Weiand M."/>
            <person name="Wilkinson J."/>
            <person name="Wilson A."/>
            <person name="Yadav S."/>
            <person name="Young G."/>
            <person name="Yu Q."/>
            <person name="Zembek L."/>
            <person name="Zhong D."/>
            <person name="Zimmer A."/>
            <person name="Zwirko Z."/>
            <person name="Jaffe D.B."/>
            <person name="Alvarez P."/>
            <person name="Brockman W."/>
            <person name="Butler J."/>
            <person name="Chin C."/>
            <person name="Gnerre S."/>
            <person name="Grabherr M."/>
            <person name="Kleber M."/>
            <person name="Mauceli E."/>
            <person name="MacCallum I."/>
        </authorList>
    </citation>
    <scope>NUCLEOTIDE SEQUENCE [LARGE SCALE GENOMIC DNA]</scope>
    <source>
        <strain evidence="9">Rob3c / Tucson 14021-0248.25</strain>
    </source>
</reference>
<dbReference type="GO" id="GO:0005634">
    <property type="term" value="C:nucleus"/>
    <property type="evidence" value="ECO:0007669"/>
    <property type="project" value="UniProtKB-SubCell"/>
</dbReference>
<dbReference type="OMA" id="MIHKMKL"/>
<feature type="region of interest" description="Disordered" evidence="4">
    <location>
        <begin position="334"/>
        <end position="394"/>
    </location>
</feature>
<accession>B4HTF2</accession>
<dbReference type="FunFam" id="3.30.470.30:FF:000051">
    <property type="entry name" value="GD13702"/>
    <property type="match status" value="1"/>
</dbReference>
<dbReference type="AlphaFoldDB" id="B4HTF2"/>
<feature type="region of interest" description="Disordered" evidence="4">
    <location>
        <begin position="601"/>
        <end position="630"/>
    </location>
</feature>
<feature type="compositionally biased region" description="Basic residues" evidence="4">
    <location>
        <begin position="52"/>
        <end position="62"/>
    </location>
</feature>
<dbReference type="HOGENOM" id="CLU_317907_0_0_1"/>
<sequence length="883" mass="99770">MESSFKELYKKGLDTGEQQKQRQKELLKQQKLRRQQEQDDYRPLQKQENTVPRKKSGKRSGHQKGIPYRPQLSEWLRHKPDDLSEWQLVPCPVGKRCLVVANKGLTKVYSKGGWMFASFRSSLPGDWQLQKGETILDCVYVEDADTFYVLDGISFGLQEMQECEASFRFYWLRARFEEHDYAKISDHNEKKFKLLDHFDFEDTSAVEQALHKYPIFPENKPVLDGFLFYHKEASYVCRETPLVCWLFPFMMEDVLGLPVSKSYTAPEDYQPSHVLQYMDTFDRKLAEHRRTLKEQKKIVNAQKETPHTMEAEEDVESDEYDSLKRVLDQQRRLELGELDMDSNEVQQRSSPGMQLQAANSSSDDSDCSNQTTHSMDTRVASPVEGVRKQTEKDVVPESNTITLSLLGESTSSDAESSQKYVTTPDMAENMLQRIRQRLGGSHNTESGGSAESAMRALELLRISVQQAFDAEVNELIKKYMQNYFKPAFGNIKENLGQHSVNEETLQKMSSCALLENAKAQYTNFVRQHRLVANATDQQRLALKRSAKQDLNPISKVFAGNAGFVPNKPMPCTATTANQLPTQNQSSAAQPLLLPQPELQAVQPLQQQQEQTQTQNQQQPQHRSTVTPLVGGTLPTPVRRQIFWNTAQISTTTKFVLDVQANLSFGFGTDGKERLASKHPELIRYLPDGEDREWLATRGIIPAENRSSRFLFLIYDEVCRLQQTHELYRHKTNIDLSMMLTFSVTDAMIHKMRLFFVDLNIKSRGLITNSYILPSQQQSGNTNNSHLRNALLQGTSSQQQQQQVATPPSDEAALKELPAASPTPCLQGQVVGSTTTPLKTKLAASSTLSSSHATLTALLNNGGAVVGATPPGNSTSSNIAKFRN</sequence>
<evidence type="ECO:0000256" key="2">
    <source>
        <dbReference type="ARBA" id="ARBA00023125"/>
    </source>
</evidence>
<evidence type="ECO:0000256" key="4">
    <source>
        <dbReference type="SAM" id="MobiDB-lite"/>
    </source>
</evidence>
<feature type="region of interest" description="Disordered" evidence="4">
    <location>
        <begin position="1"/>
        <end position="66"/>
    </location>
</feature>
<evidence type="ECO:0000259" key="7">
    <source>
        <dbReference type="Pfam" id="PF21974"/>
    </source>
</evidence>
<evidence type="ECO:0000259" key="6">
    <source>
        <dbReference type="Pfam" id="PF21229"/>
    </source>
</evidence>
<dbReference type="STRING" id="7238.B4HTF2"/>
<keyword evidence="3" id="KW-0539">Nucleus</keyword>
<feature type="compositionally biased region" description="Polar residues" evidence="4">
    <location>
        <begin position="343"/>
        <end position="359"/>
    </location>
</feature>
<organism evidence="9">
    <name type="scientific">Drosophila sechellia</name>
    <name type="common">Fruit fly</name>
    <dbReference type="NCBI Taxonomy" id="7238"/>
    <lineage>
        <taxon>Eukaryota</taxon>
        <taxon>Metazoa</taxon>
        <taxon>Ecdysozoa</taxon>
        <taxon>Arthropoda</taxon>
        <taxon>Hexapoda</taxon>
        <taxon>Insecta</taxon>
        <taxon>Pterygota</taxon>
        <taxon>Neoptera</taxon>
        <taxon>Endopterygota</taxon>
        <taxon>Diptera</taxon>
        <taxon>Brachycera</taxon>
        <taxon>Muscomorpha</taxon>
        <taxon>Ephydroidea</taxon>
        <taxon>Drosophilidae</taxon>
        <taxon>Drosophila</taxon>
        <taxon>Sophophora</taxon>
    </lineage>
</organism>
<dbReference type="PANTHER" id="PTHR23399:SF2">
    <property type="entry name" value="DEOXYNUCLEOTIDYLTRANSFERASE TERMINAL-INTERACTING PROTEIN 1"/>
    <property type="match status" value="1"/>
</dbReference>
<dbReference type="InterPro" id="IPR041384">
    <property type="entry name" value="DNTTIP1_dimer"/>
</dbReference>
<feature type="domain" description="DNTTIP1 dimerisation" evidence="5">
    <location>
        <begin position="455"/>
        <end position="523"/>
    </location>
</feature>
<dbReference type="Pfam" id="PF18192">
    <property type="entry name" value="DNTTIP1_dimer"/>
    <property type="match status" value="1"/>
</dbReference>
<gene>
    <name evidence="8" type="primary">Dsec\GM14505</name>
    <name evidence="8" type="ORF">Dsec_GM14505</name>
</gene>
<protein>
    <submittedName>
        <fullName evidence="8">GM14505</fullName>
    </submittedName>
</protein>
<dbReference type="Pfam" id="PF21974">
    <property type="entry name" value="SPN1_m3Gcap_bd"/>
    <property type="match status" value="1"/>
</dbReference>
<evidence type="ECO:0000259" key="5">
    <source>
        <dbReference type="Pfam" id="PF18192"/>
    </source>
</evidence>
<dbReference type="Proteomes" id="UP000001292">
    <property type="component" value="Unassembled WGS sequence"/>
</dbReference>
<feature type="domain" description="Snurportin-1 m3G cap-binding" evidence="7">
    <location>
        <begin position="72"/>
        <end position="248"/>
    </location>
</feature>
<dbReference type="InterPro" id="IPR047857">
    <property type="entry name" value="Snurportin1_C"/>
</dbReference>
<dbReference type="SUPFAM" id="SSF56091">
    <property type="entry name" value="DNA ligase/mRNA capping enzyme, catalytic domain"/>
    <property type="match status" value="1"/>
</dbReference>
<evidence type="ECO:0000256" key="3">
    <source>
        <dbReference type="ARBA" id="ARBA00023242"/>
    </source>
</evidence>
<dbReference type="Pfam" id="PF21229">
    <property type="entry name" value="TdIF1_2nd"/>
    <property type="match status" value="1"/>
</dbReference>
<dbReference type="GO" id="GO:0003677">
    <property type="term" value="F:DNA binding"/>
    <property type="evidence" value="ECO:0007669"/>
    <property type="project" value="UniProtKB-KW"/>
</dbReference>
<keyword evidence="2" id="KW-0238">DNA-binding</keyword>
<dbReference type="GO" id="GO:0031491">
    <property type="term" value="F:nucleosome binding"/>
    <property type="evidence" value="ECO:0007669"/>
    <property type="project" value="TreeGrafter"/>
</dbReference>
<keyword evidence="9" id="KW-1185">Reference proteome</keyword>
<dbReference type="PhylomeDB" id="B4HTF2"/>
<evidence type="ECO:0000313" key="8">
    <source>
        <dbReference type="EMBL" id="EDW50223.1"/>
    </source>
</evidence>
<proteinExistence type="predicted"/>
<dbReference type="EMBL" id="CH480817">
    <property type="protein sequence ID" value="EDW50223.1"/>
    <property type="molecule type" value="Genomic_DNA"/>
</dbReference>
<feature type="region of interest" description="Disordered" evidence="4">
    <location>
        <begin position="297"/>
        <end position="322"/>
    </location>
</feature>
<dbReference type="CDD" id="cd09232">
    <property type="entry name" value="Snurportin-1_C"/>
    <property type="match status" value="1"/>
</dbReference>
<name>B4HTF2_DROSE</name>
<feature type="compositionally biased region" description="Basic and acidic residues" evidence="4">
    <location>
        <begin position="385"/>
        <end position="394"/>
    </location>
</feature>
<evidence type="ECO:0000256" key="1">
    <source>
        <dbReference type="ARBA" id="ARBA00004123"/>
    </source>
</evidence>
<dbReference type="PANTHER" id="PTHR23399">
    <property type="entry name" value="DEOXYNUCLEOTIDYLTRANSFERASE TERMINAL-INTERACTING PROTEIN 1"/>
    <property type="match status" value="1"/>
</dbReference>